<proteinExistence type="predicted"/>
<evidence type="ECO:0000313" key="2">
    <source>
        <dbReference type="Proteomes" id="UP000292282"/>
    </source>
</evidence>
<reference evidence="1 2" key="1">
    <citation type="submission" date="2017-12" db="EMBL/GenBank/DDBJ databases">
        <authorList>
            <person name="Pombert J.-F."/>
            <person name="Haag K.L."/>
            <person name="Ebert D."/>
        </authorList>
    </citation>
    <scope>NUCLEOTIDE SEQUENCE [LARGE SCALE GENOMIC DNA]</scope>
    <source>
        <strain evidence="1">IL-G-3</strain>
    </source>
</reference>
<gene>
    <name evidence="1" type="ORF">CWI38_0062p0010</name>
</gene>
<accession>A0A4Q9M1B5</accession>
<protein>
    <submittedName>
        <fullName evidence="1">Uncharacterized protein</fullName>
    </submittedName>
</protein>
<organism evidence="1 2">
    <name type="scientific">Hamiltosporidium tvaerminnensis</name>
    <dbReference type="NCBI Taxonomy" id="1176355"/>
    <lineage>
        <taxon>Eukaryota</taxon>
        <taxon>Fungi</taxon>
        <taxon>Fungi incertae sedis</taxon>
        <taxon>Microsporidia</taxon>
        <taxon>Dubosqiidae</taxon>
        <taxon>Hamiltosporidium</taxon>
    </lineage>
</organism>
<name>A0A4Q9M1B5_9MICR</name>
<dbReference type="EMBL" id="PITK01000062">
    <property type="protein sequence ID" value="TBU20490.1"/>
    <property type="molecule type" value="Genomic_DNA"/>
</dbReference>
<comment type="caution">
    <text evidence="1">The sequence shown here is derived from an EMBL/GenBank/DDBJ whole genome shotgun (WGS) entry which is preliminary data.</text>
</comment>
<evidence type="ECO:0000313" key="1">
    <source>
        <dbReference type="EMBL" id="TBU20490.1"/>
    </source>
</evidence>
<dbReference type="AlphaFoldDB" id="A0A4Q9M1B5"/>
<sequence>MIDVLKNKFLRMHLLSICTWVCIYYYNDTIPDTNLQKKIKKGAYFIGILIDHKLYTNKISDQLINNAENI</sequence>
<dbReference type="VEuPathDB" id="MicrosporidiaDB:CWI38_0062p0010"/>
<dbReference type="Proteomes" id="UP000292282">
    <property type="component" value="Unassembled WGS sequence"/>
</dbReference>
<keyword evidence="2" id="KW-1185">Reference proteome</keyword>